<reference evidence="7 8" key="1">
    <citation type="submission" date="2017-04" db="EMBL/GenBank/DDBJ databases">
        <authorList>
            <person name="Varghese N."/>
            <person name="Submissions S."/>
        </authorList>
    </citation>
    <scope>NUCLEOTIDE SEQUENCE [LARGE SCALE GENOMIC DNA]</scope>
    <source>
        <strain evidence="7 8">DSM 9789</strain>
    </source>
</reference>
<keyword evidence="8" id="KW-1185">Reference proteome</keyword>
<keyword evidence="4 5" id="KW-0472">Membrane</keyword>
<evidence type="ECO:0000313" key="8">
    <source>
        <dbReference type="Proteomes" id="UP000192315"/>
    </source>
</evidence>
<dbReference type="Pfam" id="PF01699">
    <property type="entry name" value="Na_Ca_ex"/>
    <property type="match status" value="2"/>
</dbReference>
<feature type="transmembrane region" description="Helical" evidence="5">
    <location>
        <begin position="96"/>
        <end position="119"/>
    </location>
</feature>
<feature type="transmembrane region" description="Helical" evidence="5">
    <location>
        <begin position="7"/>
        <end position="24"/>
    </location>
</feature>
<comment type="subcellular location">
    <subcellularLocation>
        <location evidence="1">Membrane</location>
        <topology evidence="1">Multi-pass membrane protein</topology>
    </subcellularLocation>
</comment>
<evidence type="ECO:0000256" key="3">
    <source>
        <dbReference type="ARBA" id="ARBA00022989"/>
    </source>
</evidence>
<feature type="transmembrane region" description="Helical" evidence="5">
    <location>
        <begin position="152"/>
        <end position="169"/>
    </location>
</feature>
<dbReference type="Gene3D" id="1.20.1420.30">
    <property type="entry name" value="NCX, central ion-binding region"/>
    <property type="match status" value="1"/>
</dbReference>
<evidence type="ECO:0000256" key="4">
    <source>
        <dbReference type="ARBA" id="ARBA00023136"/>
    </source>
</evidence>
<name>A0A8G2FX48_PICTO</name>
<protein>
    <submittedName>
        <fullName evidence="7">Cation:H+ antiporter</fullName>
    </submittedName>
</protein>
<keyword evidence="3 5" id="KW-1133">Transmembrane helix</keyword>
<feature type="transmembrane region" description="Helical" evidence="5">
    <location>
        <begin position="257"/>
        <end position="275"/>
    </location>
</feature>
<keyword evidence="2 5" id="KW-0812">Transmembrane</keyword>
<sequence>MRPGPFYILILFNLIFFVFFIFNYEYIDYYLLIPGIILPIITFDYAGDMLTDFAYAIGNKLNFTGGMVGIYIISFFSVIDELITASMAAFYRYGSISFGTIEGSNFITLLFFIFIIPFLKDDKKGYLIDILFLIFISLIILLISLYLSSINIIFSIVLIVIFVIYILAVNRNEKKNDVVEYYPVDYLSIAAIFMVFTSSYMLVKSVDIVSYVFSINGFLSSFIIIGIAGSIPELVLTYMAIKKDMIASSRILTGSTVYKFSLVPGIAAMLGTVYISHSYYYTLSIIFMGLLIVIISMFQKPQN</sequence>
<dbReference type="GO" id="GO:0055085">
    <property type="term" value="P:transmembrane transport"/>
    <property type="evidence" value="ECO:0007669"/>
    <property type="project" value="InterPro"/>
</dbReference>
<proteinExistence type="predicted"/>
<evidence type="ECO:0000259" key="6">
    <source>
        <dbReference type="Pfam" id="PF01699"/>
    </source>
</evidence>
<feature type="transmembrane region" description="Helical" evidence="5">
    <location>
        <begin position="126"/>
        <end position="146"/>
    </location>
</feature>
<evidence type="ECO:0000256" key="2">
    <source>
        <dbReference type="ARBA" id="ARBA00022692"/>
    </source>
</evidence>
<evidence type="ECO:0000256" key="5">
    <source>
        <dbReference type="SAM" id="Phobius"/>
    </source>
</evidence>
<gene>
    <name evidence="7" type="ORF">SAMN02745355_0980</name>
</gene>
<feature type="transmembrane region" description="Helical" evidence="5">
    <location>
        <begin position="281"/>
        <end position="298"/>
    </location>
</feature>
<feature type="transmembrane region" description="Helical" evidence="5">
    <location>
        <begin position="181"/>
        <end position="202"/>
    </location>
</feature>
<feature type="transmembrane region" description="Helical" evidence="5">
    <location>
        <begin position="30"/>
        <end position="47"/>
    </location>
</feature>
<dbReference type="InterPro" id="IPR044880">
    <property type="entry name" value="NCX_ion-bd_dom_sf"/>
</dbReference>
<comment type="caution">
    <text evidence="7">The sequence shown here is derived from an EMBL/GenBank/DDBJ whole genome shotgun (WGS) entry which is preliminary data.</text>
</comment>
<organism evidence="7 8">
    <name type="scientific">Picrophilus torridus (strain ATCC 700027 / DSM 9790 / JCM 10055 / NBRC 100828 / KAW 2/3)</name>
    <dbReference type="NCBI Taxonomy" id="1122961"/>
    <lineage>
        <taxon>Archaea</taxon>
        <taxon>Methanobacteriati</taxon>
        <taxon>Thermoplasmatota</taxon>
        <taxon>Thermoplasmata</taxon>
        <taxon>Thermoplasmatales</taxon>
        <taxon>Picrophilaceae</taxon>
        <taxon>Picrophilus</taxon>
    </lineage>
</organism>
<feature type="domain" description="Sodium/calcium exchanger membrane region" evidence="6">
    <location>
        <begin position="188"/>
        <end position="295"/>
    </location>
</feature>
<dbReference type="GO" id="GO:0016020">
    <property type="term" value="C:membrane"/>
    <property type="evidence" value="ECO:0007669"/>
    <property type="project" value="UniProtKB-SubCell"/>
</dbReference>
<dbReference type="AlphaFoldDB" id="A0A8G2FX48"/>
<evidence type="ECO:0000313" key="7">
    <source>
        <dbReference type="EMBL" id="SMD31061.1"/>
    </source>
</evidence>
<dbReference type="InterPro" id="IPR004837">
    <property type="entry name" value="NaCa_Exmemb"/>
</dbReference>
<feature type="domain" description="Sodium/calcium exchanger membrane region" evidence="6">
    <location>
        <begin position="35"/>
        <end position="168"/>
    </location>
</feature>
<evidence type="ECO:0000256" key="1">
    <source>
        <dbReference type="ARBA" id="ARBA00004141"/>
    </source>
</evidence>
<feature type="transmembrane region" description="Helical" evidence="5">
    <location>
        <begin position="68"/>
        <end position="90"/>
    </location>
</feature>
<feature type="transmembrane region" description="Helical" evidence="5">
    <location>
        <begin position="208"/>
        <end position="236"/>
    </location>
</feature>
<accession>A0A8G2FX48</accession>
<dbReference type="EMBL" id="FWYE01000002">
    <property type="protein sequence ID" value="SMD31061.1"/>
    <property type="molecule type" value="Genomic_DNA"/>
</dbReference>
<dbReference type="Proteomes" id="UP000192315">
    <property type="component" value="Unassembled WGS sequence"/>
</dbReference>